<keyword evidence="2" id="KW-1133">Transmembrane helix</keyword>
<dbReference type="AlphaFoldDB" id="A0A7S1UNS1"/>
<protein>
    <submittedName>
        <fullName evidence="3">Uncharacterized protein</fullName>
    </submittedName>
</protein>
<name>A0A7S1UNS1_9STRA</name>
<feature type="region of interest" description="Disordered" evidence="1">
    <location>
        <begin position="653"/>
        <end position="676"/>
    </location>
</feature>
<keyword evidence="2" id="KW-0472">Membrane</keyword>
<gene>
    <name evidence="3" type="ORF">GOCE00092_LOCUS1371</name>
</gene>
<accession>A0A7S1UNS1</accession>
<organism evidence="3">
    <name type="scientific">Grammatophora oceanica</name>
    <dbReference type="NCBI Taxonomy" id="210454"/>
    <lineage>
        <taxon>Eukaryota</taxon>
        <taxon>Sar</taxon>
        <taxon>Stramenopiles</taxon>
        <taxon>Ochrophyta</taxon>
        <taxon>Bacillariophyta</taxon>
        <taxon>Fragilariophyceae</taxon>
        <taxon>Fragilariophycidae</taxon>
        <taxon>Rhabdonematales</taxon>
        <taxon>Grammatophoraceae</taxon>
        <taxon>Grammatophora</taxon>
    </lineage>
</organism>
<dbReference type="EMBL" id="HBGK01002531">
    <property type="protein sequence ID" value="CAD9272464.1"/>
    <property type="molecule type" value="Transcribed_RNA"/>
</dbReference>
<proteinExistence type="predicted"/>
<evidence type="ECO:0000256" key="2">
    <source>
        <dbReference type="SAM" id="Phobius"/>
    </source>
</evidence>
<feature type="transmembrane region" description="Helical" evidence="2">
    <location>
        <begin position="59"/>
        <end position="84"/>
    </location>
</feature>
<evidence type="ECO:0000313" key="3">
    <source>
        <dbReference type="EMBL" id="CAD9272464.1"/>
    </source>
</evidence>
<sequence length="676" mass="71113">MASSKMSGSGGGPLSQVDIDSNRLLRGGGVDGEDDSQIEQHLAFVESSGAKRAHYRRSLMVRAGMIVLPLLVVAGAIVGVSIAMTGDGDAPAPAPSGSATTTAATLIPPPANLESTCSVLMAGNGNDTSVAADADDAALLACRELCEPAECCHFPSSFSLSCLLGNEESCMTYHASCQVIEDFGSGKATPMEPAGGELPPAPTYLSDICSPASLLTIDGFGECQAECDRATCCWEGGCPELKDACAPYASCLHLGATDHIHEDVAPHLTSSCADLSTLEGRTSCRTACQTALCCFDTESGSCPHTDDDFCTQYEVCDSLESSTEVVATKEEIAEACAQDLNTFTHVSLCEVECERGACCFTEEGCSNTEIDCTGTYEPCAFLYGETAPLTDDDAAAVDDDDDTLVVVTDDDTTVMDDDGVVEPPVVDVHVMKQQVDDTCSGYKTREEAEATDCKVICDPGLCCYDGTECPHTTSFSCRPYDACEILHGLMDDEDAIKSEVDGACIGADPTEVDTNWEHPCHKICEPAECCFDEAIPCEGTIADQCKLYIACTVLFDPNKATGEEEGGGTEGSSTEDVDIVGFTKEKVVETCLGNDGACRDICSAARCCFMSDEACKPGITCSAFEECTKYFGGDAIVGEAGPTELEIVEPMAGAADERPPLEDMEFISTPHDPYGN</sequence>
<keyword evidence="2" id="KW-0812">Transmembrane</keyword>
<feature type="region of interest" description="Disordered" evidence="1">
    <location>
        <begin position="1"/>
        <end position="33"/>
    </location>
</feature>
<reference evidence="3" key="1">
    <citation type="submission" date="2021-01" db="EMBL/GenBank/DDBJ databases">
        <authorList>
            <person name="Corre E."/>
            <person name="Pelletier E."/>
            <person name="Niang G."/>
            <person name="Scheremetjew M."/>
            <person name="Finn R."/>
            <person name="Kale V."/>
            <person name="Holt S."/>
            <person name="Cochrane G."/>
            <person name="Meng A."/>
            <person name="Brown T."/>
            <person name="Cohen L."/>
        </authorList>
    </citation>
    <scope>NUCLEOTIDE SEQUENCE</scope>
    <source>
        <strain evidence="3">CCMP 410</strain>
    </source>
</reference>
<evidence type="ECO:0000256" key="1">
    <source>
        <dbReference type="SAM" id="MobiDB-lite"/>
    </source>
</evidence>